<evidence type="ECO:0000313" key="3">
    <source>
        <dbReference type="EMBL" id="MBW3468781.1"/>
    </source>
</evidence>
<dbReference type="Proteomes" id="UP000727490">
    <property type="component" value="Unassembled WGS sequence"/>
</dbReference>
<dbReference type="GO" id="GO:0051082">
    <property type="term" value="F:unfolded protein binding"/>
    <property type="evidence" value="ECO:0007669"/>
    <property type="project" value="TreeGrafter"/>
</dbReference>
<dbReference type="Pfam" id="PF01025">
    <property type="entry name" value="GrpE"/>
    <property type="match status" value="1"/>
</dbReference>
<dbReference type="GO" id="GO:0051087">
    <property type="term" value="F:protein-folding chaperone binding"/>
    <property type="evidence" value="ECO:0007669"/>
    <property type="project" value="InterPro"/>
</dbReference>
<dbReference type="GO" id="GO:0000774">
    <property type="term" value="F:adenyl-nucleotide exchange factor activity"/>
    <property type="evidence" value="ECO:0007669"/>
    <property type="project" value="InterPro"/>
</dbReference>
<keyword evidence="1" id="KW-0143">Chaperone</keyword>
<comment type="caution">
    <text evidence="3">The sequence shown here is derived from an EMBL/GenBank/DDBJ whole genome shotgun (WGS) entry which is preliminary data.</text>
</comment>
<dbReference type="RefSeq" id="WP_219290645.1">
    <property type="nucleotide sequence ID" value="NZ_RPHB01000006.1"/>
</dbReference>
<evidence type="ECO:0000256" key="1">
    <source>
        <dbReference type="HAMAP-Rule" id="MF_01151"/>
    </source>
</evidence>
<evidence type="ECO:0000313" key="4">
    <source>
        <dbReference type="Proteomes" id="UP000727490"/>
    </source>
</evidence>
<comment type="subcellular location">
    <subcellularLocation>
        <location evidence="1">Cytoplasm</location>
    </subcellularLocation>
</comment>
<dbReference type="PANTHER" id="PTHR21237">
    <property type="entry name" value="GRPE PROTEIN"/>
    <property type="match status" value="1"/>
</dbReference>
<dbReference type="EMBL" id="RPHB01000006">
    <property type="protein sequence ID" value="MBW3468781.1"/>
    <property type="molecule type" value="Genomic_DNA"/>
</dbReference>
<dbReference type="GO" id="GO:0005737">
    <property type="term" value="C:cytoplasm"/>
    <property type="evidence" value="ECO:0007669"/>
    <property type="project" value="UniProtKB-SubCell"/>
</dbReference>
<proteinExistence type="inferred from homology"/>
<keyword evidence="1" id="KW-0346">Stress response</keyword>
<name>A0A951IZM3_9BACT</name>
<keyword evidence="1" id="KW-0963">Cytoplasm</keyword>
<feature type="compositionally biased region" description="Basic and acidic residues" evidence="2">
    <location>
        <begin position="1"/>
        <end position="23"/>
    </location>
</feature>
<dbReference type="HAMAP" id="MF_01151">
    <property type="entry name" value="GrpE"/>
    <property type="match status" value="1"/>
</dbReference>
<comment type="subunit">
    <text evidence="1">Homodimer.</text>
</comment>
<sequence>MQEKETIKEEQLTANENETKQEEGSENSENNQSDVDGNQSEISLEEKLQQEVQELKDKYLRLYSEFDNYRRRTSKEKLDLIKTASEDLVKEILPVIDDFERAFKASEQEEDTQKVREGNQLVFQKLLKVLESKGVKSMDDLIGNTFDPETQEAITQIPAPSEDLKGKVIDVVEKGYTLGDKVVRYAKVVTGA</sequence>
<organism evidence="3 4">
    <name type="scientific">Arthrospiribacter ruber</name>
    <dbReference type="NCBI Taxonomy" id="2487934"/>
    <lineage>
        <taxon>Bacteria</taxon>
        <taxon>Pseudomonadati</taxon>
        <taxon>Bacteroidota</taxon>
        <taxon>Cytophagia</taxon>
        <taxon>Cytophagales</taxon>
        <taxon>Cyclobacteriaceae</taxon>
        <taxon>Arthrospiribacter</taxon>
    </lineage>
</organism>
<accession>A0A951IZM3</accession>
<feature type="region of interest" description="Disordered" evidence="2">
    <location>
        <begin position="1"/>
        <end position="45"/>
    </location>
</feature>
<dbReference type="InterPro" id="IPR000740">
    <property type="entry name" value="GrpE"/>
</dbReference>
<dbReference type="GO" id="GO:0006457">
    <property type="term" value="P:protein folding"/>
    <property type="evidence" value="ECO:0007669"/>
    <property type="project" value="InterPro"/>
</dbReference>
<protein>
    <recommendedName>
        <fullName evidence="1">Protein GrpE</fullName>
    </recommendedName>
    <alternativeName>
        <fullName evidence="1">HSP-70 cofactor</fullName>
    </alternativeName>
</protein>
<dbReference type="CDD" id="cd00446">
    <property type="entry name" value="GrpE"/>
    <property type="match status" value="1"/>
</dbReference>
<gene>
    <name evidence="1" type="primary">grpE</name>
    <name evidence="3" type="ORF">EGN73_13305</name>
</gene>
<dbReference type="AlphaFoldDB" id="A0A951IZM3"/>
<evidence type="ECO:0000256" key="2">
    <source>
        <dbReference type="SAM" id="MobiDB-lite"/>
    </source>
</evidence>
<dbReference type="PROSITE" id="PS01071">
    <property type="entry name" value="GRPE"/>
    <property type="match status" value="1"/>
</dbReference>
<reference evidence="3 4" key="1">
    <citation type="journal article" date="2020" name="Syst. Appl. Microbiol.">
        <title>Arthrospiribacter ruber gen. nov., sp. nov., a novel bacterium isolated from Arthrospira cultures.</title>
        <authorList>
            <person name="Waleron M."/>
            <person name="Misztak A."/>
            <person name="Waleron M.M."/>
            <person name="Furmaniak M."/>
            <person name="Mrozik A."/>
            <person name="Waleron K."/>
        </authorList>
    </citation>
    <scope>NUCLEOTIDE SEQUENCE [LARGE SCALE GENOMIC DNA]</scope>
    <source>
        <strain evidence="3 4">DPMB0001</strain>
    </source>
</reference>
<comment type="function">
    <text evidence="1">Participates actively in the response to hyperosmotic and heat shock by preventing the aggregation of stress-denatured proteins, in association with DnaK and GrpE. It is the nucleotide exchange factor for DnaK and may function as a thermosensor. Unfolded proteins bind initially to DnaJ; upon interaction with the DnaJ-bound protein, DnaK hydrolyzes its bound ATP, resulting in the formation of a stable complex. GrpE releases ADP from DnaK; ATP binding to DnaK triggers the release of the substrate protein, thus completing the reaction cycle. Several rounds of ATP-dependent interactions between DnaJ, DnaK and GrpE are required for fully efficient folding.</text>
</comment>
<dbReference type="PANTHER" id="PTHR21237:SF23">
    <property type="entry name" value="GRPE PROTEIN HOMOLOG, MITOCHONDRIAL"/>
    <property type="match status" value="1"/>
</dbReference>
<keyword evidence="4" id="KW-1185">Reference proteome</keyword>
<dbReference type="GO" id="GO:0042803">
    <property type="term" value="F:protein homodimerization activity"/>
    <property type="evidence" value="ECO:0007669"/>
    <property type="project" value="InterPro"/>
</dbReference>
<comment type="similarity">
    <text evidence="1">Belongs to the GrpE family.</text>
</comment>